<name>A0A127ZH28_9BASI</name>
<dbReference type="SUPFAM" id="SSF81383">
    <property type="entry name" value="F-box domain"/>
    <property type="match status" value="1"/>
</dbReference>
<feature type="compositionally biased region" description="Polar residues" evidence="1">
    <location>
        <begin position="587"/>
        <end position="599"/>
    </location>
</feature>
<feature type="region of interest" description="Disordered" evidence="1">
    <location>
        <begin position="566"/>
        <end position="608"/>
    </location>
</feature>
<dbReference type="OrthoDB" id="3226064at2759"/>
<feature type="region of interest" description="Disordered" evidence="1">
    <location>
        <begin position="341"/>
        <end position="448"/>
    </location>
</feature>
<organism evidence="2">
    <name type="scientific">Sporisorium scitamineum</name>
    <dbReference type="NCBI Taxonomy" id="49012"/>
    <lineage>
        <taxon>Eukaryota</taxon>
        <taxon>Fungi</taxon>
        <taxon>Dikarya</taxon>
        <taxon>Basidiomycota</taxon>
        <taxon>Ustilaginomycotina</taxon>
        <taxon>Ustilaginomycetes</taxon>
        <taxon>Ustilaginales</taxon>
        <taxon>Ustilaginaceae</taxon>
        <taxon>Sporisorium</taxon>
    </lineage>
</organism>
<proteinExistence type="predicted"/>
<feature type="compositionally biased region" description="Acidic residues" evidence="1">
    <location>
        <begin position="719"/>
        <end position="749"/>
    </location>
</feature>
<feature type="compositionally biased region" description="Acidic residues" evidence="1">
    <location>
        <begin position="399"/>
        <end position="434"/>
    </location>
</feature>
<feature type="region of interest" description="Disordered" evidence="1">
    <location>
        <begin position="946"/>
        <end position="969"/>
    </location>
</feature>
<feature type="region of interest" description="Disordered" evidence="1">
    <location>
        <begin position="95"/>
        <end position="141"/>
    </location>
</feature>
<feature type="region of interest" description="Disordered" evidence="1">
    <location>
        <begin position="673"/>
        <end position="749"/>
    </location>
</feature>
<feature type="compositionally biased region" description="Polar residues" evidence="1">
    <location>
        <begin position="951"/>
        <end position="966"/>
    </location>
</feature>
<evidence type="ECO:0000313" key="2">
    <source>
        <dbReference type="EMBL" id="CDU25404.1"/>
    </source>
</evidence>
<feature type="compositionally biased region" description="Acidic residues" evidence="1">
    <location>
        <begin position="692"/>
        <end position="711"/>
    </location>
</feature>
<sequence length="1148" mass="127504">MTGLQQAQQPHDEPHELHELHELHEPQERRGGLLALPTELIHAILLSLPPLCIEHFSQTCKVARQHVYGHNRIGDVHLWKQLYLQRFDDFPSLWDAPSDDSTQSTPQDSHTQTQSNAPSSSSSSSRTSSSPPTASTSTQSSVSSVMSLVQLRERAARLYAADTSDHAPLSLNFNPVLSALLSVIDTAVPSQYPDPCRNTIWLGDSILSSGQSTWSQWVFPRSIMYTLDEFKSDAASRSGARSKSPQERKRRRLSAQQEAGPSTSTAEPTSSRHRSPFKSTNGDRPDSVRRRSARLLKLMYPEALHPLVDRGIDIDSLARPQMRLAARIHCLHGIRAWKDSQKQRLAESPQEIPGQPQQDGLATQGAAQAEQEAAAATRQSQQANTAPAQATARDYATQADDEAVEISGEEDEEEDDDDDDDDDGDDDSDDESFDEPPAAILRHRPRMFGPSFGFCNAPDEEDEVRARMRHRVYDSGYYGWSNGYAPLHAWRRPSGPQARNGGDDDDVNMADAARGEGSLDGDDDAIREAIEFSDSDIPDDPVPIEIEVSTNGGTRRTFQVADRFGNLVDSSQEGDRAAAAGWDSSDNEAPTTLNGNQAQHDTDRTPYQPPELGSYDAETRTFTYEGNLPISITAGRHNIQVNIGDTVDFVATGELNVRFVRPGMLAEVMRVTSGQPDASARPRDALGAGASADEDEDLIELNEGEEVGLDDEPTRIVLGEDDEEGGDDDFDEDADDWDEYEDVDDDDDDQFGPFGVFRPMAAAVGYRGCRADDEIKHLLEQHEDGTDDKAADDKDKEQRVSLRQKAIHWELVEAIMVVMYANLKEAIWLENWGVGIKIPKIYDQAGILVHDPMEKREFLEFPTGWISSLPNPLPSKLYVNEVSGDDQPLSPPKINGAEQVAQGDEKPHDWARCESFWGGSYSFLDFTHFVDFNVRLARQRRQALADAKAQSTSTNGKAPTQNTLTVQGPRPNLVGQEEAVGDCLQLRLELLPKSQQLAYDADEEGQEDDPDYPTLFFRGTTVTYWGNEAPMPRGGVHGKVRPVYAREEDVDEIMSKGPRGKKKIEGLHWSLTHVHDGEDRWQLEGIQPGPPGTRAPIFGIWTDALHEEESPNGPFVYWMMDERPWREIERLNREEAHAAAAARAANNR</sequence>
<gene>
    <name evidence="2" type="ORF">SPSC_05297</name>
</gene>
<evidence type="ECO:0008006" key="3">
    <source>
        <dbReference type="Google" id="ProtNLM"/>
    </source>
</evidence>
<dbReference type="EMBL" id="LK056686">
    <property type="protein sequence ID" value="CDU25404.1"/>
    <property type="molecule type" value="Genomic_DNA"/>
</dbReference>
<feature type="compositionally biased region" description="Low complexity" evidence="1">
    <location>
        <begin position="99"/>
        <end position="141"/>
    </location>
</feature>
<feature type="region of interest" description="Disordered" evidence="1">
    <location>
        <begin position="491"/>
        <end position="522"/>
    </location>
</feature>
<feature type="compositionally biased region" description="Polar residues" evidence="1">
    <location>
        <begin position="254"/>
        <end position="269"/>
    </location>
</feature>
<feature type="region of interest" description="Disordered" evidence="1">
    <location>
        <begin position="234"/>
        <end position="288"/>
    </location>
</feature>
<dbReference type="InterPro" id="IPR036047">
    <property type="entry name" value="F-box-like_dom_sf"/>
</dbReference>
<feature type="compositionally biased region" description="Low complexity" evidence="1">
    <location>
        <begin position="362"/>
        <end position="392"/>
    </location>
</feature>
<protein>
    <recommendedName>
        <fullName evidence="3">F-box domain-containing protein</fullName>
    </recommendedName>
</protein>
<evidence type="ECO:0000256" key="1">
    <source>
        <dbReference type="SAM" id="MobiDB-lite"/>
    </source>
</evidence>
<accession>A0A127ZH28</accession>
<reference evidence="2" key="1">
    <citation type="submission" date="2014-06" db="EMBL/GenBank/DDBJ databases">
        <authorList>
            <person name="Ju J."/>
            <person name="Zhang J."/>
        </authorList>
    </citation>
    <scope>NUCLEOTIDE SEQUENCE</scope>
    <source>
        <strain evidence="2">SscI8</strain>
    </source>
</reference>
<dbReference type="AlphaFoldDB" id="A0A127ZH28"/>